<dbReference type="PANTHER" id="PTHR38111">
    <property type="entry name" value="ZN(2)-C6 FUNGAL-TYPE DOMAIN-CONTAINING PROTEIN-RELATED"/>
    <property type="match status" value="1"/>
</dbReference>
<evidence type="ECO:0000313" key="1">
    <source>
        <dbReference type="EMBL" id="EHK97211.1"/>
    </source>
</evidence>
<accession>H0EW61</accession>
<dbReference type="Proteomes" id="UP000005446">
    <property type="component" value="Unassembled WGS sequence"/>
</dbReference>
<dbReference type="EMBL" id="AGUE01000202">
    <property type="protein sequence ID" value="EHK97211.1"/>
    <property type="molecule type" value="Genomic_DNA"/>
</dbReference>
<proteinExistence type="predicted"/>
<organism evidence="1 2">
    <name type="scientific">Glarea lozoyensis (strain ATCC 74030 / MF5533)</name>
    <dbReference type="NCBI Taxonomy" id="1104152"/>
    <lineage>
        <taxon>Eukaryota</taxon>
        <taxon>Fungi</taxon>
        <taxon>Dikarya</taxon>
        <taxon>Ascomycota</taxon>
        <taxon>Pezizomycotina</taxon>
        <taxon>Leotiomycetes</taxon>
        <taxon>Helotiales</taxon>
        <taxon>Helotiaceae</taxon>
        <taxon>Glarea</taxon>
    </lineage>
</organism>
<protein>
    <submittedName>
        <fullName evidence="1">Uncharacterized protein</fullName>
    </submittedName>
</protein>
<keyword evidence="2" id="KW-1185">Reference proteome</keyword>
<dbReference type="InParanoid" id="H0EW61"/>
<sequence>MAVYGQALEAIQTILSSKDLIYEDKTLTSCMTLLFFEIIYALSTRKSSYLGDEQWMTVPWQRAPKSDFHHLLDIMAKMPGLVEQTELAISRDAVSTSPTDMESLRERYWAIERQHQLINHTTKFRDNVKDNCLYDAIRLTAVDRIIPGLSNLRNRTQKFAPQQR</sequence>
<dbReference type="OrthoDB" id="4491390at2759"/>
<reference evidence="1 2" key="1">
    <citation type="journal article" date="2012" name="Eukaryot. Cell">
        <title>Genome sequence of the fungus Glarea lozoyensis: the first genome sequence of a species from the Helotiaceae family.</title>
        <authorList>
            <person name="Youssar L."/>
            <person name="Gruening B.A."/>
            <person name="Erxleben A."/>
            <person name="Guenther S."/>
            <person name="Huettel W."/>
        </authorList>
    </citation>
    <scope>NUCLEOTIDE SEQUENCE [LARGE SCALE GENOMIC DNA]</scope>
    <source>
        <strain evidence="2">ATCC 74030 / MF5533</strain>
    </source>
</reference>
<name>H0EW61_GLAL7</name>
<gene>
    <name evidence="1" type="ORF">M7I_7021</name>
</gene>
<dbReference type="HOGENOM" id="CLU_1619198_0_0_1"/>
<comment type="caution">
    <text evidence="1">The sequence shown here is derived from an EMBL/GenBank/DDBJ whole genome shotgun (WGS) entry which is preliminary data.</text>
</comment>
<evidence type="ECO:0000313" key="2">
    <source>
        <dbReference type="Proteomes" id="UP000005446"/>
    </source>
</evidence>
<dbReference type="AlphaFoldDB" id="H0EW61"/>
<dbReference type="InterPro" id="IPR053178">
    <property type="entry name" value="Osmoadaptation_assoc"/>
</dbReference>